<feature type="transmembrane region" description="Helical" evidence="1">
    <location>
        <begin position="59"/>
        <end position="79"/>
    </location>
</feature>
<keyword evidence="1" id="KW-0472">Membrane</keyword>
<reference evidence="2 3" key="1">
    <citation type="submission" date="2015-10" db="EMBL/GenBank/DDBJ databases">
        <title>Draft genome sequence of Thermococcus celericrescens strain DSM 17994.</title>
        <authorList>
            <person name="Hong S.-J."/>
            <person name="Park C.-E."/>
            <person name="Shin J.-H."/>
        </authorList>
    </citation>
    <scope>NUCLEOTIDE SEQUENCE [LARGE SCALE GENOMIC DNA]</scope>
    <source>
        <strain evidence="2 3">DSM 17994</strain>
    </source>
</reference>
<dbReference type="STRING" id="227598.APY94_08315"/>
<sequence>MLLRADGTTATLYIDYTIEGMINGANKIVGKGVAKMDISVSVYQGTVYADVNQVYKVDYLVLSMGFFFGFAVFVMIHYASRMTKVLENELGGS</sequence>
<keyword evidence="1" id="KW-1133">Transmembrane helix</keyword>
<name>A0A117IT22_9EURY</name>
<dbReference type="AlphaFoldDB" id="A0A117IT22"/>
<dbReference type="OrthoDB" id="102331at2157"/>
<gene>
    <name evidence="2" type="ORF">APY94_08315</name>
</gene>
<protein>
    <submittedName>
        <fullName evidence="2">Uncharacterized protein</fullName>
    </submittedName>
</protein>
<organism evidence="2 3">
    <name type="scientific">Thermococcus celericrescens</name>
    <dbReference type="NCBI Taxonomy" id="227598"/>
    <lineage>
        <taxon>Archaea</taxon>
        <taxon>Methanobacteriati</taxon>
        <taxon>Methanobacteriota</taxon>
        <taxon>Thermococci</taxon>
        <taxon>Thermococcales</taxon>
        <taxon>Thermococcaceae</taxon>
        <taxon>Thermococcus</taxon>
    </lineage>
</organism>
<dbReference type="EMBL" id="LLYW01000029">
    <property type="protein sequence ID" value="KUH32780.1"/>
    <property type="molecule type" value="Genomic_DNA"/>
</dbReference>
<keyword evidence="1" id="KW-0812">Transmembrane</keyword>
<keyword evidence="3" id="KW-1185">Reference proteome</keyword>
<evidence type="ECO:0000313" key="2">
    <source>
        <dbReference type="EMBL" id="KUH32780.1"/>
    </source>
</evidence>
<dbReference type="RefSeq" id="WP_058939190.1">
    <property type="nucleotide sequence ID" value="NZ_LLYW01000029.1"/>
</dbReference>
<evidence type="ECO:0000313" key="3">
    <source>
        <dbReference type="Proteomes" id="UP000053462"/>
    </source>
</evidence>
<evidence type="ECO:0000256" key="1">
    <source>
        <dbReference type="SAM" id="Phobius"/>
    </source>
</evidence>
<accession>A0A117IT22</accession>
<proteinExistence type="predicted"/>
<comment type="caution">
    <text evidence="2">The sequence shown here is derived from an EMBL/GenBank/DDBJ whole genome shotgun (WGS) entry which is preliminary data.</text>
</comment>
<dbReference type="Proteomes" id="UP000053462">
    <property type="component" value="Unassembled WGS sequence"/>
</dbReference>